<reference evidence="2" key="1">
    <citation type="submission" date="2020-06" db="EMBL/GenBank/DDBJ databases">
        <title>Unique genomic features of the anaerobic methanotrophic archaea.</title>
        <authorList>
            <person name="Chadwick G.L."/>
            <person name="Skennerton C.T."/>
            <person name="Laso-Perez R."/>
            <person name="Leu A.O."/>
            <person name="Speth D.R."/>
            <person name="Yu H."/>
            <person name="Morgan-Lang C."/>
            <person name="Hatzenpichler R."/>
            <person name="Goudeau D."/>
            <person name="Malmstrom R."/>
            <person name="Brazelton W.J."/>
            <person name="Woyke T."/>
            <person name="Hallam S.J."/>
            <person name="Tyson G.W."/>
            <person name="Wegener G."/>
            <person name="Boetius A."/>
            <person name="Orphan V."/>
        </authorList>
    </citation>
    <scope>NUCLEOTIDE SEQUENCE</scope>
</reference>
<name>A0A7G9YHC3_9EURY</name>
<sequence length="66" mass="7459">MHEELNWFASFPEELKKFRGKHVAIIGKEVVASGESAKEVLEAAMKKYPSTMPVLTFVPKKEILVL</sequence>
<dbReference type="AlphaFoldDB" id="A0A7G9YHC3"/>
<dbReference type="Pfam" id="PF18929">
    <property type="entry name" value="DUF5678"/>
    <property type="match status" value="1"/>
</dbReference>
<evidence type="ECO:0000259" key="1">
    <source>
        <dbReference type="Pfam" id="PF18929"/>
    </source>
</evidence>
<proteinExistence type="predicted"/>
<organism evidence="2">
    <name type="scientific">Candidatus Methanogaster sp. ANME-2c ERB4</name>
    <dbReference type="NCBI Taxonomy" id="2759911"/>
    <lineage>
        <taxon>Archaea</taxon>
        <taxon>Methanobacteriati</taxon>
        <taxon>Methanobacteriota</taxon>
        <taxon>Stenosarchaea group</taxon>
        <taxon>Methanomicrobia</taxon>
        <taxon>Methanosarcinales</taxon>
        <taxon>ANME-2 cluster</taxon>
        <taxon>Candidatus Methanogasteraceae</taxon>
        <taxon>Candidatus Methanogaster</taxon>
    </lineage>
</organism>
<protein>
    <recommendedName>
        <fullName evidence="1">DUF5678 domain-containing protein</fullName>
    </recommendedName>
</protein>
<gene>
    <name evidence="2" type="ORF">FLPANLNF_00026</name>
</gene>
<accession>A0A7G9YHC3</accession>
<feature type="domain" description="DUF5678" evidence="1">
    <location>
        <begin position="13"/>
        <end position="61"/>
    </location>
</feature>
<dbReference type="InterPro" id="IPR043734">
    <property type="entry name" value="DUF5678"/>
</dbReference>
<evidence type="ECO:0000313" key="2">
    <source>
        <dbReference type="EMBL" id="QNO47407.1"/>
    </source>
</evidence>
<dbReference type="EMBL" id="MT631261">
    <property type="protein sequence ID" value="QNO47407.1"/>
    <property type="molecule type" value="Genomic_DNA"/>
</dbReference>